<evidence type="ECO:0000313" key="3">
    <source>
        <dbReference type="Proteomes" id="UP001233172"/>
    </source>
</evidence>
<keyword evidence="1" id="KW-1133">Transmembrane helix</keyword>
<keyword evidence="3" id="KW-1185">Reference proteome</keyword>
<dbReference type="PANTHER" id="PTHR10974">
    <property type="entry name" value="FI08016P-RELATED"/>
    <property type="match status" value="1"/>
</dbReference>
<dbReference type="Proteomes" id="UP001233172">
    <property type="component" value="Unassembled WGS sequence"/>
</dbReference>
<feature type="transmembrane region" description="Helical" evidence="1">
    <location>
        <begin position="12"/>
        <end position="33"/>
    </location>
</feature>
<evidence type="ECO:0000256" key="1">
    <source>
        <dbReference type="SAM" id="Phobius"/>
    </source>
</evidence>
<gene>
    <name evidence="2" type="ORF">Bpfe_023316</name>
</gene>
<dbReference type="Gene3D" id="3.40.720.10">
    <property type="entry name" value="Alkaline Phosphatase, subunit A"/>
    <property type="match status" value="1"/>
</dbReference>
<comment type="caution">
    <text evidence="2">The sequence shown here is derived from an EMBL/GenBank/DDBJ whole genome shotgun (WGS) entry which is preliminary data.</text>
</comment>
<organism evidence="2 3">
    <name type="scientific">Biomphalaria pfeifferi</name>
    <name type="common">Bloodfluke planorb</name>
    <name type="synonym">Freshwater snail</name>
    <dbReference type="NCBI Taxonomy" id="112525"/>
    <lineage>
        <taxon>Eukaryota</taxon>
        <taxon>Metazoa</taxon>
        <taxon>Spiralia</taxon>
        <taxon>Lophotrochozoa</taxon>
        <taxon>Mollusca</taxon>
        <taxon>Gastropoda</taxon>
        <taxon>Heterobranchia</taxon>
        <taxon>Euthyneura</taxon>
        <taxon>Panpulmonata</taxon>
        <taxon>Hygrophila</taxon>
        <taxon>Lymnaeoidea</taxon>
        <taxon>Planorbidae</taxon>
        <taxon>Biomphalaria</taxon>
    </lineage>
</organism>
<evidence type="ECO:0000313" key="2">
    <source>
        <dbReference type="EMBL" id="KAK0047185.1"/>
    </source>
</evidence>
<dbReference type="GO" id="GO:0005615">
    <property type="term" value="C:extracellular space"/>
    <property type="evidence" value="ECO:0007669"/>
    <property type="project" value="TreeGrafter"/>
</dbReference>
<dbReference type="InterPro" id="IPR017850">
    <property type="entry name" value="Alkaline_phosphatase_core_sf"/>
</dbReference>
<dbReference type="AlphaFoldDB" id="A0AAD8B371"/>
<dbReference type="Pfam" id="PF02995">
    <property type="entry name" value="DUF229"/>
    <property type="match status" value="1"/>
</dbReference>
<proteinExistence type="predicted"/>
<protein>
    <submittedName>
        <fullName evidence="2">Uncharacterized protein</fullName>
    </submittedName>
</protein>
<dbReference type="FunFam" id="3.40.720.10:FF:000017">
    <property type="entry name" value="Predicted protein"/>
    <property type="match status" value="1"/>
</dbReference>
<dbReference type="PANTHER" id="PTHR10974:SF1">
    <property type="entry name" value="FI08016P-RELATED"/>
    <property type="match status" value="1"/>
</dbReference>
<name>A0AAD8B371_BIOPF</name>
<dbReference type="EMBL" id="JASAOG010000154">
    <property type="protein sequence ID" value="KAK0047185.1"/>
    <property type="molecule type" value="Genomic_DNA"/>
</dbReference>
<dbReference type="SUPFAM" id="SSF53649">
    <property type="entry name" value="Alkaline phosphatase-like"/>
    <property type="match status" value="1"/>
</dbReference>
<sequence length="639" mass="73452">MEIKSKQYCCTTRQIFSIMIAFCLLSCMLILNFNSQRNFLVSKTFTLSTCSFPHLDPFEPYVIRYAGMDTKPLKCQSDMPDLTFVRNNSLSIDQNKIKENFGNQALLCEFQTIRRHPSNDWDVVVGNWTSILNGYTKLDSDVEFLRAMCKVNGSKVVSKTYHSIIPRRSEYSKLHSTLLKKRDQLYSPKETLNVIMIGFDGVSRHQFLRGMNKTYNFLMTELASFDMTMHTQVGKDTFENYLALLGGTSWYELKRWWEFKQPGDALDLVWKDFYDAGYQTLFTEDQPTGGAFHYQKMGFLFKPTTYNSRPMALALERDNEMWRMGNDCVGNQAEFSFHMDYVRQFLKTFTAMPSFVFTFLSKVTHDDMTYLKSVDELVLQEYQKLQKSGELNKTLLITFSDHGPRQGKIRQTIHGMVESRNPYTILTLPRWFLTKYPGVEKNLKVNTARLTTHFDTFETLRESLYFGSSETPLRKNKHGVSLFQEIPITRTCSDIPIPPEFCLCGQKGYSANLDVKSKLASILAKHVMAEIATNVNTTLCANLTLKSIVQIEDVQLSGALQKDANNRKIYKVRLQTSPGDALFEGTVFTEEGASTEDQGKLVVAEVVERLNLYRGQAECVENANERLFCYCKSLLTSRR</sequence>
<dbReference type="InterPro" id="IPR004245">
    <property type="entry name" value="DUF229"/>
</dbReference>
<reference evidence="2" key="1">
    <citation type="journal article" date="2023" name="PLoS Negl. Trop. Dis.">
        <title>A genome sequence for Biomphalaria pfeifferi, the major vector snail for the human-infecting parasite Schistosoma mansoni.</title>
        <authorList>
            <person name="Bu L."/>
            <person name="Lu L."/>
            <person name="Laidemitt M.R."/>
            <person name="Zhang S.M."/>
            <person name="Mutuku M."/>
            <person name="Mkoji G."/>
            <person name="Steinauer M."/>
            <person name="Loker E.S."/>
        </authorList>
    </citation>
    <scope>NUCLEOTIDE SEQUENCE</scope>
    <source>
        <strain evidence="2">KasaAsao</strain>
    </source>
</reference>
<keyword evidence="1" id="KW-0812">Transmembrane</keyword>
<dbReference type="CDD" id="cd16021">
    <property type="entry name" value="ALP_like"/>
    <property type="match status" value="1"/>
</dbReference>
<reference evidence="2" key="2">
    <citation type="submission" date="2023-04" db="EMBL/GenBank/DDBJ databases">
        <authorList>
            <person name="Bu L."/>
            <person name="Lu L."/>
            <person name="Laidemitt M.R."/>
            <person name="Zhang S.M."/>
            <person name="Mutuku M."/>
            <person name="Mkoji G."/>
            <person name="Steinauer M."/>
            <person name="Loker E.S."/>
        </authorList>
    </citation>
    <scope>NUCLEOTIDE SEQUENCE</scope>
    <source>
        <strain evidence="2">KasaAsao</strain>
        <tissue evidence="2">Whole Snail</tissue>
    </source>
</reference>
<keyword evidence="1" id="KW-0472">Membrane</keyword>
<accession>A0AAD8B371</accession>